<keyword evidence="3" id="KW-1185">Reference proteome</keyword>
<feature type="signal peptide" evidence="1">
    <location>
        <begin position="1"/>
        <end position="20"/>
    </location>
</feature>
<evidence type="ECO:0000313" key="2">
    <source>
        <dbReference type="EMBL" id="MFC3911954.1"/>
    </source>
</evidence>
<accession>A0ABV8CIN3</accession>
<protein>
    <submittedName>
        <fullName evidence="2">Uncharacterized protein</fullName>
    </submittedName>
</protein>
<sequence length="138" mass="15237">MLKKIVMLASLLLCSFSAFSADDSAATRPLFLRGEMNNWEAPKEAQLIESEAGVLVAKVTLQASHGAYKFKFADEKWKGDTTYGQFDPSAKVTLDTPVVVKAGYQWSDMKFTPDADGSYTFTLDRRDANKITVTVKKG</sequence>
<dbReference type="Proteomes" id="UP001595692">
    <property type="component" value="Unassembled WGS sequence"/>
</dbReference>
<gene>
    <name evidence="2" type="ORF">ACFOSS_00540</name>
</gene>
<organism evidence="2 3">
    <name type="scientific">Pseudaeromonas sharmana</name>
    <dbReference type="NCBI Taxonomy" id="328412"/>
    <lineage>
        <taxon>Bacteria</taxon>
        <taxon>Pseudomonadati</taxon>
        <taxon>Pseudomonadota</taxon>
        <taxon>Gammaproteobacteria</taxon>
        <taxon>Aeromonadales</taxon>
        <taxon>Aeromonadaceae</taxon>
        <taxon>Pseudaeromonas</taxon>
    </lineage>
</organism>
<dbReference type="EMBL" id="JBHSAF010000001">
    <property type="protein sequence ID" value="MFC3911954.1"/>
    <property type="molecule type" value="Genomic_DNA"/>
</dbReference>
<comment type="caution">
    <text evidence="2">The sequence shown here is derived from an EMBL/GenBank/DDBJ whole genome shotgun (WGS) entry which is preliminary data.</text>
</comment>
<reference evidence="3" key="1">
    <citation type="journal article" date="2019" name="Int. J. Syst. Evol. Microbiol.">
        <title>The Global Catalogue of Microorganisms (GCM) 10K type strain sequencing project: providing services to taxonomists for standard genome sequencing and annotation.</title>
        <authorList>
            <consortium name="The Broad Institute Genomics Platform"/>
            <consortium name="The Broad Institute Genome Sequencing Center for Infectious Disease"/>
            <person name="Wu L."/>
            <person name="Ma J."/>
        </authorList>
    </citation>
    <scope>NUCLEOTIDE SEQUENCE [LARGE SCALE GENOMIC DNA]</scope>
    <source>
        <strain evidence="3">CCUG 54939</strain>
    </source>
</reference>
<evidence type="ECO:0000313" key="3">
    <source>
        <dbReference type="Proteomes" id="UP001595692"/>
    </source>
</evidence>
<dbReference type="Gene3D" id="2.60.40.3620">
    <property type="match status" value="1"/>
</dbReference>
<keyword evidence="1" id="KW-0732">Signal</keyword>
<name>A0ABV8CIN3_9GAMM</name>
<dbReference type="RefSeq" id="WP_377149821.1">
    <property type="nucleotide sequence ID" value="NZ_JBHSAF010000001.1"/>
</dbReference>
<feature type="chain" id="PRO_5045966553" evidence="1">
    <location>
        <begin position="21"/>
        <end position="138"/>
    </location>
</feature>
<evidence type="ECO:0000256" key="1">
    <source>
        <dbReference type="SAM" id="SignalP"/>
    </source>
</evidence>
<proteinExistence type="predicted"/>